<comment type="caution">
    <text evidence="1">The sequence shown here is derived from an EMBL/GenBank/DDBJ whole genome shotgun (WGS) entry which is preliminary data.</text>
</comment>
<dbReference type="Proteomes" id="UP000602087">
    <property type="component" value="Unassembled WGS sequence"/>
</dbReference>
<dbReference type="AlphaFoldDB" id="A0A934I9P8"/>
<reference evidence="1" key="1">
    <citation type="submission" date="2020-12" db="EMBL/GenBank/DDBJ databases">
        <title>Sanguibacter suaedae sp. nov., isolated from Suaeda aralocaspica.</title>
        <authorList>
            <person name="Ma Q."/>
        </authorList>
    </citation>
    <scope>NUCLEOTIDE SEQUENCE</scope>
    <source>
        <strain evidence="1">YZGR15</strain>
    </source>
</reference>
<proteinExistence type="predicted"/>
<dbReference type="EMBL" id="JAEINH010000009">
    <property type="protein sequence ID" value="MBI9115652.1"/>
    <property type="molecule type" value="Genomic_DNA"/>
</dbReference>
<sequence>MIPATGELAYRVAKDRYTLRSGPLSSLVNRHVGRLPPDVNESRGRFDTLGRTVYFGDSPECCFAEVLQGFRMSREMQAADAQAAGQDVDQYLHDITADALSNDIDPPWAVSGDWQASRSLLHIRMPLEGWWVQIDHPDTLNALNDALAADLRTLGVGLLTSSIATSENRPATTLIAQHVRELTLEDGSLPLGISFRSKTEYGRCLAWWNRREDDDLLPADEGPSFDGRSDNVFTPAFQKICSDWGLPILQVRSAW</sequence>
<organism evidence="1 2">
    <name type="scientific">Sanguibacter suaedae</name>
    <dbReference type="NCBI Taxonomy" id="2795737"/>
    <lineage>
        <taxon>Bacteria</taxon>
        <taxon>Bacillati</taxon>
        <taxon>Actinomycetota</taxon>
        <taxon>Actinomycetes</taxon>
        <taxon>Micrococcales</taxon>
        <taxon>Sanguibacteraceae</taxon>
        <taxon>Sanguibacter</taxon>
    </lineage>
</organism>
<gene>
    <name evidence="1" type="ORF">JAV76_11570</name>
</gene>
<evidence type="ECO:0000313" key="2">
    <source>
        <dbReference type="Proteomes" id="UP000602087"/>
    </source>
</evidence>
<protein>
    <submittedName>
        <fullName evidence="1">RES domain-containing protein</fullName>
    </submittedName>
</protein>
<evidence type="ECO:0000313" key="1">
    <source>
        <dbReference type="EMBL" id="MBI9115652.1"/>
    </source>
</evidence>
<keyword evidence="2" id="KW-1185">Reference proteome</keyword>
<name>A0A934I9P8_9MICO</name>
<accession>A0A934I9P8</accession>